<accession>A0A182JKB2</accession>
<sequence length="256" mass="28272">MVVVLMTVCTLRRCFSSAFGFLNSFEQTMHLYSCLPFGAWTLVSMSWLELVFVICMLLRFDAPETPAGASGGEVGDDVVFIVFTGGHTSQTYFLSTSTSVPGTEETTDGVGVNAVMASHFAGVTERRIERYVDVACSERNVDEICGTQGVIRKALVVGKRRRRRDRVLLDLVMMIQMVHVAATAEQGLQLAAVLVLRVMIVRTGEQHERKRNMLDRHELVGPNGRSLANLCARNTTDGRRRILSIAALSLDGKQDE</sequence>
<dbReference type="EnsemblMetazoa" id="AATE019669-RA">
    <property type="protein sequence ID" value="AATE019669-PA.1"/>
    <property type="gene ID" value="AATE019669"/>
</dbReference>
<name>A0A182JKB2_ANOAO</name>
<organism evidence="1">
    <name type="scientific">Anopheles atroparvus</name>
    <name type="common">European mosquito</name>
    <dbReference type="NCBI Taxonomy" id="41427"/>
    <lineage>
        <taxon>Eukaryota</taxon>
        <taxon>Metazoa</taxon>
        <taxon>Ecdysozoa</taxon>
        <taxon>Arthropoda</taxon>
        <taxon>Hexapoda</taxon>
        <taxon>Insecta</taxon>
        <taxon>Pterygota</taxon>
        <taxon>Neoptera</taxon>
        <taxon>Endopterygota</taxon>
        <taxon>Diptera</taxon>
        <taxon>Nematocera</taxon>
        <taxon>Culicoidea</taxon>
        <taxon>Culicidae</taxon>
        <taxon>Anophelinae</taxon>
        <taxon>Anopheles</taxon>
    </lineage>
</organism>
<protein>
    <submittedName>
        <fullName evidence="1">Uncharacterized protein</fullName>
    </submittedName>
</protein>
<evidence type="ECO:0000313" key="1">
    <source>
        <dbReference type="EnsemblMetazoa" id="AATE019669-PA.1"/>
    </source>
</evidence>
<dbReference type="VEuPathDB" id="VectorBase:AATE019669"/>
<proteinExistence type="predicted"/>
<reference evidence="1" key="1">
    <citation type="submission" date="2022-08" db="UniProtKB">
        <authorList>
            <consortium name="EnsemblMetazoa"/>
        </authorList>
    </citation>
    <scope>IDENTIFICATION</scope>
    <source>
        <strain evidence="1">EBRO</strain>
    </source>
</reference>
<dbReference type="AlphaFoldDB" id="A0A182JKB2"/>